<evidence type="ECO:0000313" key="6">
    <source>
        <dbReference type="EMBL" id="VWL85801.1"/>
    </source>
</evidence>
<keyword evidence="3 5" id="KW-0687">Ribonucleoprotein</keyword>
<dbReference type="InterPro" id="IPR034704">
    <property type="entry name" value="Ribosomal_bL28/bL31-like_sf"/>
</dbReference>
<dbReference type="SUPFAM" id="SSF143800">
    <property type="entry name" value="L28p-like"/>
    <property type="match status" value="1"/>
</dbReference>
<keyword evidence="2 5" id="KW-0689">Ribosomal protein</keyword>
<evidence type="ECO:0000256" key="3">
    <source>
        <dbReference type="ARBA" id="ARBA00023274"/>
    </source>
</evidence>
<sequence length="88" mass="10234">MQVCEVFGKRTGHGNFVSHSNRATKRVWRPNLQVMTLVINNEEVRVRVSTKAMKTLKGKNPDQVRKILMKNKENLSQRLAKILFREAE</sequence>
<dbReference type="InterPro" id="IPR037147">
    <property type="entry name" value="Ribosomal_bL28_sf"/>
</dbReference>
<evidence type="ECO:0000256" key="4">
    <source>
        <dbReference type="ARBA" id="ARBA00035174"/>
    </source>
</evidence>
<keyword evidence="7" id="KW-1185">Reference proteome</keyword>
<proteinExistence type="inferred from homology"/>
<evidence type="ECO:0000256" key="5">
    <source>
        <dbReference type="HAMAP-Rule" id="MF_00373"/>
    </source>
</evidence>
<reference evidence="6 7" key="1">
    <citation type="submission" date="2019-10" db="EMBL/GenBank/DDBJ databases">
        <authorList>
            <person name="Blom J."/>
        </authorList>
    </citation>
    <scope>NUCLEOTIDE SEQUENCE [LARGE SCALE GENOMIC DNA]</scope>
    <source>
        <strain evidence="6 7">ES3154-GLU</strain>
    </source>
</reference>
<dbReference type="RefSeq" id="WP_156683770.1">
    <property type="nucleotide sequence ID" value="NZ_CABWIB010000001.1"/>
</dbReference>
<dbReference type="Gene3D" id="2.30.170.40">
    <property type="entry name" value="Ribosomal protein L28/L24"/>
    <property type="match status" value="1"/>
</dbReference>
<accession>A0A6I8MEX6</accession>
<dbReference type="EMBL" id="CABWIB010000001">
    <property type="protein sequence ID" value="VWL85801.1"/>
    <property type="molecule type" value="Genomic_DNA"/>
</dbReference>
<evidence type="ECO:0000256" key="1">
    <source>
        <dbReference type="ARBA" id="ARBA00008760"/>
    </source>
</evidence>
<dbReference type="PANTHER" id="PTHR39080">
    <property type="entry name" value="50S RIBOSOMAL PROTEIN L28"/>
    <property type="match status" value="1"/>
</dbReference>
<dbReference type="InterPro" id="IPR026569">
    <property type="entry name" value="Ribosomal_bL28"/>
</dbReference>
<comment type="similarity">
    <text evidence="1 5">Belongs to the bacterial ribosomal protein bL28 family.</text>
</comment>
<name>A0A6I8MEX6_9FUSO</name>
<dbReference type="GO" id="GO:0003735">
    <property type="term" value="F:structural constituent of ribosome"/>
    <property type="evidence" value="ECO:0007669"/>
    <property type="project" value="InterPro"/>
</dbReference>
<dbReference type="GO" id="GO:1990904">
    <property type="term" value="C:ribonucleoprotein complex"/>
    <property type="evidence" value="ECO:0007669"/>
    <property type="project" value="UniProtKB-KW"/>
</dbReference>
<dbReference type="InterPro" id="IPR050096">
    <property type="entry name" value="Bacterial_rp_bL28"/>
</dbReference>
<evidence type="ECO:0000256" key="2">
    <source>
        <dbReference type="ARBA" id="ARBA00022980"/>
    </source>
</evidence>
<dbReference type="Pfam" id="PF00830">
    <property type="entry name" value="Ribosomal_L28"/>
    <property type="match status" value="1"/>
</dbReference>
<dbReference type="AlphaFoldDB" id="A0A6I8MEX6"/>
<evidence type="ECO:0000313" key="7">
    <source>
        <dbReference type="Proteomes" id="UP000419017"/>
    </source>
</evidence>
<dbReference type="PANTHER" id="PTHR39080:SF1">
    <property type="entry name" value="LARGE RIBOSOMAL SUBUNIT PROTEIN BL28A"/>
    <property type="match status" value="1"/>
</dbReference>
<dbReference type="NCBIfam" id="TIGR00009">
    <property type="entry name" value="L28"/>
    <property type="match status" value="1"/>
</dbReference>
<gene>
    <name evidence="5" type="primary">rpmB</name>
    <name evidence="6" type="ORF">OMES3154_01088</name>
</gene>
<dbReference type="Proteomes" id="UP000419017">
    <property type="component" value="Unassembled WGS sequence"/>
</dbReference>
<dbReference type="GO" id="GO:0006412">
    <property type="term" value="P:translation"/>
    <property type="evidence" value="ECO:0007669"/>
    <property type="project" value="UniProtKB-UniRule"/>
</dbReference>
<dbReference type="GO" id="GO:0005840">
    <property type="term" value="C:ribosome"/>
    <property type="evidence" value="ECO:0007669"/>
    <property type="project" value="UniProtKB-KW"/>
</dbReference>
<protein>
    <recommendedName>
        <fullName evidence="4 5">Large ribosomal subunit protein bL28</fullName>
    </recommendedName>
</protein>
<organism evidence="6 7">
    <name type="scientific">Oceanivirga miroungae</name>
    <dbReference type="NCBI Taxonomy" id="1130046"/>
    <lineage>
        <taxon>Bacteria</taxon>
        <taxon>Fusobacteriati</taxon>
        <taxon>Fusobacteriota</taxon>
        <taxon>Fusobacteriia</taxon>
        <taxon>Fusobacteriales</taxon>
        <taxon>Leptotrichiaceae</taxon>
        <taxon>Oceanivirga</taxon>
    </lineage>
</organism>
<dbReference type="InterPro" id="IPR001383">
    <property type="entry name" value="Ribosomal_bL28_bact-type"/>
</dbReference>
<dbReference type="HAMAP" id="MF_00373">
    <property type="entry name" value="Ribosomal_bL28"/>
    <property type="match status" value="1"/>
</dbReference>